<dbReference type="AlphaFoldDB" id="A0A316ZBU6"/>
<name>A0A316ZBU6_9BASI</name>
<dbReference type="Gene3D" id="1.10.287.110">
    <property type="entry name" value="DnaJ domain"/>
    <property type="match status" value="1"/>
</dbReference>
<dbReference type="SUPFAM" id="SSF46565">
    <property type="entry name" value="Chaperone J-domain"/>
    <property type="match status" value="1"/>
</dbReference>
<dbReference type="GeneID" id="37270112"/>
<dbReference type="InterPro" id="IPR001623">
    <property type="entry name" value="DnaJ_domain"/>
</dbReference>
<evidence type="ECO:0000256" key="1">
    <source>
        <dbReference type="SAM" id="MobiDB-lite"/>
    </source>
</evidence>
<dbReference type="SMART" id="SM00271">
    <property type="entry name" value="DnaJ"/>
    <property type="match status" value="1"/>
</dbReference>
<dbReference type="EMBL" id="KZ819294">
    <property type="protein sequence ID" value="PWN97693.1"/>
    <property type="molecule type" value="Genomic_DNA"/>
</dbReference>
<keyword evidence="4" id="KW-1185">Reference proteome</keyword>
<dbReference type="PRINTS" id="PR00625">
    <property type="entry name" value="JDOMAIN"/>
</dbReference>
<organism evidence="3 4">
    <name type="scientific">Tilletiopsis washingtonensis</name>
    <dbReference type="NCBI Taxonomy" id="58919"/>
    <lineage>
        <taxon>Eukaryota</taxon>
        <taxon>Fungi</taxon>
        <taxon>Dikarya</taxon>
        <taxon>Basidiomycota</taxon>
        <taxon>Ustilaginomycotina</taxon>
        <taxon>Exobasidiomycetes</taxon>
        <taxon>Entylomatales</taxon>
        <taxon>Entylomatales incertae sedis</taxon>
        <taxon>Tilletiopsis</taxon>
    </lineage>
</organism>
<evidence type="ECO:0000259" key="2">
    <source>
        <dbReference type="PROSITE" id="PS50076"/>
    </source>
</evidence>
<accession>A0A316ZBU6</accession>
<dbReference type="PANTHER" id="PTHR43948:SF10">
    <property type="entry name" value="MRJ, ISOFORM E"/>
    <property type="match status" value="1"/>
</dbReference>
<protein>
    <submittedName>
        <fullName evidence="3">DnaJ-domain-containing protein</fullName>
    </submittedName>
</protein>
<feature type="region of interest" description="Disordered" evidence="1">
    <location>
        <begin position="59"/>
        <end position="88"/>
    </location>
</feature>
<feature type="compositionally biased region" description="Low complexity" evidence="1">
    <location>
        <begin position="183"/>
        <end position="200"/>
    </location>
</feature>
<dbReference type="STRING" id="58919.A0A316ZBU6"/>
<evidence type="ECO:0000313" key="4">
    <source>
        <dbReference type="Proteomes" id="UP000245946"/>
    </source>
</evidence>
<feature type="domain" description="J" evidence="2">
    <location>
        <begin position="4"/>
        <end position="71"/>
    </location>
</feature>
<dbReference type="CDD" id="cd06257">
    <property type="entry name" value="DnaJ"/>
    <property type="match status" value="1"/>
</dbReference>
<gene>
    <name evidence="3" type="ORF">FA09DRAFT_330350</name>
</gene>
<feature type="region of interest" description="Disordered" evidence="1">
    <location>
        <begin position="183"/>
        <end position="219"/>
    </location>
</feature>
<dbReference type="RefSeq" id="XP_025597972.1">
    <property type="nucleotide sequence ID" value="XM_025742568.1"/>
</dbReference>
<dbReference type="Pfam" id="PF00226">
    <property type="entry name" value="DnaJ"/>
    <property type="match status" value="1"/>
</dbReference>
<dbReference type="PANTHER" id="PTHR43948">
    <property type="entry name" value="DNAJ HOMOLOG SUBFAMILY B"/>
    <property type="match status" value="1"/>
</dbReference>
<dbReference type="OrthoDB" id="442087at2759"/>
<reference evidence="3 4" key="1">
    <citation type="journal article" date="2018" name="Mol. Biol. Evol.">
        <title>Broad Genomic Sampling Reveals a Smut Pathogenic Ancestry of the Fungal Clade Ustilaginomycotina.</title>
        <authorList>
            <person name="Kijpornyongpan T."/>
            <person name="Mondo S.J."/>
            <person name="Barry K."/>
            <person name="Sandor L."/>
            <person name="Lee J."/>
            <person name="Lipzen A."/>
            <person name="Pangilinan J."/>
            <person name="LaButti K."/>
            <person name="Hainaut M."/>
            <person name="Henrissat B."/>
            <person name="Grigoriev I.V."/>
            <person name="Spatafora J.W."/>
            <person name="Aime M.C."/>
        </authorList>
    </citation>
    <scope>NUCLEOTIDE SEQUENCE [LARGE SCALE GENOMIC DNA]</scope>
    <source>
        <strain evidence="3 4">MCA 4186</strain>
    </source>
</reference>
<sequence length="261" mass="28750">MSDCPYAELGVAPSASQREIKVAYRARALETHPDRAQADDKEASAERFKRVSRAYETLSTPALRAEHDARAASASSYGEPSDRSYRRAPQQRDPFELFNAFFHSDYGAPAPPPASRSFFSGPEDFFGPPFSAFAPPRRDPFDDPFFANHRRMAESFGFGFGAPGFGSSGRSAAPFAGFESAQSSSHSTSWGESYSTSSRTVNGRTQTETTRRDAQGNETTHIVAPDGQQCVFFNGMLQSDHPLLHQRADRSGWASALPFWR</sequence>
<proteinExistence type="predicted"/>
<dbReference type="InterPro" id="IPR036869">
    <property type="entry name" value="J_dom_sf"/>
</dbReference>
<evidence type="ECO:0000313" key="3">
    <source>
        <dbReference type="EMBL" id="PWN97693.1"/>
    </source>
</evidence>
<dbReference type="PROSITE" id="PS50076">
    <property type="entry name" value="DNAJ_2"/>
    <property type="match status" value="1"/>
</dbReference>
<dbReference type="Proteomes" id="UP000245946">
    <property type="component" value="Unassembled WGS sequence"/>
</dbReference>